<feature type="transmembrane region" description="Helical" evidence="1">
    <location>
        <begin position="53"/>
        <end position="76"/>
    </location>
</feature>
<gene>
    <name evidence="2" type="ordered locus">Halhy_4579</name>
</gene>
<dbReference type="KEGG" id="hhy:Halhy_4579"/>
<evidence type="ECO:0000313" key="2">
    <source>
        <dbReference type="EMBL" id="AEE52418.1"/>
    </source>
</evidence>
<sequence length="261" mass="29716">MHFLFQTPTFEAAEALRSTLPGIVLGAVLGVALVGLLGWGVAAIVGKHLMIRLGLLLLAGLVGLVGAVIGDAVAAYKRPLNKWEQHIARRVFGETLDFSKIKLAFGCHLMNGPKRKMSRTPGNTIFLSQRYSNIQTDDDQYRYEDILIHELTHVWQTQHGVSLFKKVWTALGVVFHKKKPYDYEGEKGLKEKRLQNGHFRDFSTEQQGSIMAHYHCCKYHNINFHFKYRKDCENLEHFARQVRLNEGYHIKNDTILGVGNE</sequence>
<dbReference type="HOGENOM" id="CLU_1064631_0_0_10"/>
<dbReference type="STRING" id="760192.Halhy_4579"/>
<keyword evidence="1" id="KW-0472">Membrane</keyword>
<dbReference type="OrthoDB" id="4317910at2"/>
<feature type="transmembrane region" description="Helical" evidence="1">
    <location>
        <begin position="20"/>
        <end position="46"/>
    </location>
</feature>
<evidence type="ECO:0000313" key="3">
    <source>
        <dbReference type="Proteomes" id="UP000008461"/>
    </source>
</evidence>
<dbReference type="Proteomes" id="UP000008461">
    <property type="component" value="Chromosome"/>
</dbReference>
<dbReference type="EMBL" id="CP002691">
    <property type="protein sequence ID" value="AEE52418.1"/>
    <property type="molecule type" value="Genomic_DNA"/>
</dbReference>
<keyword evidence="1" id="KW-0812">Transmembrane</keyword>
<keyword evidence="3" id="KW-1185">Reference proteome</keyword>
<name>F4KUI2_HALH1</name>
<reference evidence="2 3" key="1">
    <citation type="journal article" date="2011" name="Stand. Genomic Sci.">
        <title>Complete genome sequence of Haliscomenobacter hydrossis type strain (O).</title>
        <authorList>
            <consortium name="US DOE Joint Genome Institute (JGI-PGF)"/>
            <person name="Daligault H."/>
            <person name="Lapidus A."/>
            <person name="Zeytun A."/>
            <person name="Nolan M."/>
            <person name="Lucas S."/>
            <person name="Del Rio T.G."/>
            <person name="Tice H."/>
            <person name="Cheng J.F."/>
            <person name="Tapia R."/>
            <person name="Han C."/>
            <person name="Goodwin L."/>
            <person name="Pitluck S."/>
            <person name="Liolios K."/>
            <person name="Pagani I."/>
            <person name="Ivanova N."/>
            <person name="Huntemann M."/>
            <person name="Mavromatis K."/>
            <person name="Mikhailova N."/>
            <person name="Pati A."/>
            <person name="Chen A."/>
            <person name="Palaniappan K."/>
            <person name="Land M."/>
            <person name="Hauser L."/>
            <person name="Brambilla E.M."/>
            <person name="Rohde M."/>
            <person name="Verbarg S."/>
            <person name="Goker M."/>
            <person name="Bristow J."/>
            <person name="Eisen J.A."/>
            <person name="Markowitz V."/>
            <person name="Hugenholtz P."/>
            <person name="Kyrpides N.C."/>
            <person name="Klenk H.P."/>
            <person name="Woyke T."/>
        </authorList>
    </citation>
    <scope>NUCLEOTIDE SEQUENCE [LARGE SCALE GENOMIC DNA]</scope>
    <source>
        <strain evidence="3">ATCC 27775 / DSM 1100 / LMG 10767 / O</strain>
    </source>
</reference>
<dbReference type="AlphaFoldDB" id="F4KUI2"/>
<keyword evidence="1" id="KW-1133">Transmembrane helix</keyword>
<organism evidence="2 3">
    <name type="scientific">Haliscomenobacter hydrossis (strain ATCC 27775 / DSM 1100 / LMG 10767 / O)</name>
    <dbReference type="NCBI Taxonomy" id="760192"/>
    <lineage>
        <taxon>Bacteria</taxon>
        <taxon>Pseudomonadati</taxon>
        <taxon>Bacteroidota</taxon>
        <taxon>Saprospiria</taxon>
        <taxon>Saprospirales</taxon>
        <taxon>Haliscomenobacteraceae</taxon>
        <taxon>Haliscomenobacter</taxon>
    </lineage>
</organism>
<accession>F4KUI2</accession>
<proteinExistence type="predicted"/>
<dbReference type="RefSeq" id="WP_013766956.1">
    <property type="nucleotide sequence ID" value="NC_015510.1"/>
</dbReference>
<protein>
    <submittedName>
        <fullName evidence="2">Uncharacterized protein</fullName>
    </submittedName>
</protein>
<evidence type="ECO:0000256" key="1">
    <source>
        <dbReference type="SAM" id="Phobius"/>
    </source>
</evidence>
<reference key="2">
    <citation type="submission" date="2011-04" db="EMBL/GenBank/DDBJ databases">
        <title>Complete sequence of chromosome of Haliscomenobacter hydrossis DSM 1100.</title>
        <authorList>
            <consortium name="US DOE Joint Genome Institute (JGI-PGF)"/>
            <person name="Lucas S."/>
            <person name="Han J."/>
            <person name="Lapidus A."/>
            <person name="Bruce D."/>
            <person name="Goodwin L."/>
            <person name="Pitluck S."/>
            <person name="Peters L."/>
            <person name="Kyrpides N."/>
            <person name="Mavromatis K."/>
            <person name="Ivanova N."/>
            <person name="Ovchinnikova G."/>
            <person name="Pagani I."/>
            <person name="Daligault H."/>
            <person name="Detter J.C."/>
            <person name="Han C."/>
            <person name="Land M."/>
            <person name="Hauser L."/>
            <person name="Markowitz V."/>
            <person name="Cheng J.-F."/>
            <person name="Hugenholtz P."/>
            <person name="Woyke T."/>
            <person name="Wu D."/>
            <person name="Verbarg S."/>
            <person name="Frueling A."/>
            <person name="Brambilla E."/>
            <person name="Klenk H.-P."/>
            <person name="Eisen J.A."/>
        </authorList>
    </citation>
    <scope>NUCLEOTIDE SEQUENCE</scope>
    <source>
        <strain>DSM 1100</strain>
    </source>
</reference>